<accession>A0A9D4XT72</accession>
<keyword evidence="5" id="KW-0238">DNA-binding</keyword>
<gene>
    <name evidence="8" type="ORF">KIW84_032412</name>
</gene>
<sequence>MCATAIVAHDLPYKFVEFQKIRDLMKYLNPDFSPILRNTAKDDVDEMFKTEKEALKKELANIPSRISLTSDIWTACISEGYICLTAHYVDFNWNLKNNASANDVMQAHLKRQLVLQNWLLSEGEFFHVRCSARVLNLIVQEGLRVFGDALEKIRDNVKYVKGSEGRIKKFKECIELIGGVETSAGLSYDVSTRWNSTYLMLQSALKYRRVSVSLSFHDDNYKCVLMANIKDENTLIRDMDERMMIKFEKYWSDYSVVLALGAVLDTRIKLTSLEYMYEKVDPLTSTIKTNEIKQKLYTLFEMYRRLPQPFKLNLPSLEGNQVHTR</sequence>
<evidence type="ECO:0000259" key="7">
    <source>
        <dbReference type="Pfam" id="PF14372"/>
    </source>
</evidence>
<evidence type="ECO:0000256" key="4">
    <source>
        <dbReference type="ARBA" id="ARBA00022833"/>
    </source>
</evidence>
<dbReference type="SUPFAM" id="SSF53098">
    <property type="entry name" value="Ribonuclease H-like"/>
    <property type="match status" value="1"/>
</dbReference>
<dbReference type="InterPro" id="IPR025525">
    <property type="entry name" value="hAT-like_transposase_RNase-H"/>
</dbReference>
<evidence type="ECO:0000256" key="2">
    <source>
        <dbReference type="ARBA" id="ARBA00022723"/>
    </source>
</evidence>
<evidence type="ECO:0000256" key="6">
    <source>
        <dbReference type="ARBA" id="ARBA00023242"/>
    </source>
</evidence>
<keyword evidence="3" id="KW-0863">Zinc-finger</keyword>
<dbReference type="InterPro" id="IPR052035">
    <property type="entry name" value="ZnF_BED_domain_contain"/>
</dbReference>
<comment type="subcellular location">
    <subcellularLocation>
        <location evidence="1">Nucleus</location>
    </subcellularLocation>
</comment>
<organism evidence="8 9">
    <name type="scientific">Pisum sativum</name>
    <name type="common">Garden pea</name>
    <name type="synonym">Lathyrus oleraceus</name>
    <dbReference type="NCBI Taxonomy" id="3888"/>
    <lineage>
        <taxon>Eukaryota</taxon>
        <taxon>Viridiplantae</taxon>
        <taxon>Streptophyta</taxon>
        <taxon>Embryophyta</taxon>
        <taxon>Tracheophyta</taxon>
        <taxon>Spermatophyta</taxon>
        <taxon>Magnoliopsida</taxon>
        <taxon>eudicotyledons</taxon>
        <taxon>Gunneridae</taxon>
        <taxon>Pentapetalae</taxon>
        <taxon>rosids</taxon>
        <taxon>fabids</taxon>
        <taxon>Fabales</taxon>
        <taxon>Fabaceae</taxon>
        <taxon>Papilionoideae</taxon>
        <taxon>50 kb inversion clade</taxon>
        <taxon>NPAAA clade</taxon>
        <taxon>Hologalegina</taxon>
        <taxon>IRL clade</taxon>
        <taxon>Fabeae</taxon>
        <taxon>Lathyrus</taxon>
    </lineage>
</organism>
<keyword evidence="6" id="KW-0539">Nucleus</keyword>
<keyword evidence="4" id="KW-0862">Zinc</keyword>
<dbReference type="GO" id="GO:0008270">
    <property type="term" value="F:zinc ion binding"/>
    <property type="evidence" value="ECO:0007669"/>
    <property type="project" value="UniProtKB-KW"/>
</dbReference>
<dbReference type="InterPro" id="IPR012337">
    <property type="entry name" value="RNaseH-like_sf"/>
</dbReference>
<protein>
    <recommendedName>
        <fullName evidence="7">hAT-like transposase RNase-H fold domain-containing protein</fullName>
    </recommendedName>
</protein>
<dbReference type="GO" id="GO:0005634">
    <property type="term" value="C:nucleus"/>
    <property type="evidence" value="ECO:0007669"/>
    <property type="project" value="UniProtKB-SubCell"/>
</dbReference>
<proteinExistence type="predicted"/>
<evidence type="ECO:0000313" key="8">
    <source>
        <dbReference type="EMBL" id="KAI5426971.1"/>
    </source>
</evidence>
<dbReference type="PANTHER" id="PTHR46481">
    <property type="entry name" value="ZINC FINGER BED DOMAIN-CONTAINING PROTEIN 4"/>
    <property type="match status" value="1"/>
</dbReference>
<dbReference type="Pfam" id="PF14372">
    <property type="entry name" value="hAT-like_RNase-H"/>
    <property type="match status" value="1"/>
</dbReference>
<reference evidence="8 9" key="1">
    <citation type="journal article" date="2022" name="Nat. Genet.">
        <title>Improved pea reference genome and pan-genome highlight genomic features and evolutionary characteristics.</title>
        <authorList>
            <person name="Yang T."/>
            <person name="Liu R."/>
            <person name="Luo Y."/>
            <person name="Hu S."/>
            <person name="Wang D."/>
            <person name="Wang C."/>
            <person name="Pandey M.K."/>
            <person name="Ge S."/>
            <person name="Xu Q."/>
            <person name="Li N."/>
            <person name="Li G."/>
            <person name="Huang Y."/>
            <person name="Saxena R.K."/>
            <person name="Ji Y."/>
            <person name="Li M."/>
            <person name="Yan X."/>
            <person name="He Y."/>
            <person name="Liu Y."/>
            <person name="Wang X."/>
            <person name="Xiang C."/>
            <person name="Varshney R.K."/>
            <person name="Ding H."/>
            <person name="Gao S."/>
            <person name="Zong X."/>
        </authorList>
    </citation>
    <scope>NUCLEOTIDE SEQUENCE [LARGE SCALE GENOMIC DNA]</scope>
    <source>
        <strain evidence="8 9">cv. Zhongwan 6</strain>
    </source>
</reference>
<evidence type="ECO:0000313" key="9">
    <source>
        <dbReference type="Proteomes" id="UP001058974"/>
    </source>
</evidence>
<keyword evidence="2" id="KW-0479">Metal-binding</keyword>
<name>A0A9D4XT72_PEA</name>
<dbReference type="Proteomes" id="UP001058974">
    <property type="component" value="Chromosome 3"/>
</dbReference>
<dbReference type="Gramene" id="Psat03G0241200-T1">
    <property type="protein sequence ID" value="KAI5426971.1"/>
    <property type="gene ID" value="KIW84_032412"/>
</dbReference>
<comment type="caution">
    <text evidence="8">The sequence shown here is derived from an EMBL/GenBank/DDBJ whole genome shotgun (WGS) entry which is preliminary data.</text>
</comment>
<evidence type="ECO:0000256" key="5">
    <source>
        <dbReference type="ARBA" id="ARBA00023125"/>
    </source>
</evidence>
<keyword evidence="9" id="KW-1185">Reference proteome</keyword>
<dbReference type="GO" id="GO:0003677">
    <property type="term" value="F:DNA binding"/>
    <property type="evidence" value="ECO:0007669"/>
    <property type="project" value="UniProtKB-KW"/>
</dbReference>
<feature type="domain" description="hAT-like transposase RNase-H fold" evidence="7">
    <location>
        <begin position="223"/>
        <end position="303"/>
    </location>
</feature>
<dbReference type="EMBL" id="JAMSHJ010000003">
    <property type="protein sequence ID" value="KAI5426971.1"/>
    <property type="molecule type" value="Genomic_DNA"/>
</dbReference>
<evidence type="ECO:0000256" key="3">
    <source>
        <dbReference type="ARBA" id="ARBA00022771"/>
    </source>
</evidence>
<dbReference type="AlphaFoldDB" id="A0A9D4XT72"/>
<evidence type="ECO:0000256" key="1">
    <source>
        <dbReference type="ARBA" id="ARBA00004123"/>
    </source>
</evidence>
<dbReference type="PANTHER" id="PTHR46481:SF10">
    <property type="entry name" value="ZINC FINGER BED DOMAIN-CONTAINING PROTEIN 39"/>
    <property type="match status" value="1"/>
</dbReference>